<evidence type="ECO:0000256" key="6">
    <source>
        <dbReference type="ARBA" id="ARBA00022553"/>
    </source>
</evidence>
<comment type="similarity">
    <text evidence="3">Belongs to the proteasome inhibitor PI31 family.</text>
</comment>
<dbReference type="AlphaFoldDB" id="A0A6P8BAG7"/>
<keyword evidence="9" id="KW-0007">Acetylation</keyword>
<dbReference type="KEGG" id="pgri:PgNI_03801"/>
<gene>
    <name evidence="15" type="ORF">PgNI_03801</name>
</gene>
<evidence type="ECO:0000256" key="5">
    <source>
        <dbReference type="ARBA" id="ARBA00022490"/>
    </source>
</evidence>
<evidence type="ECO:0000313" key="15">
    <source>
        <dbReference type="RefSeq" id="XP_030984156.1"/>
    </source>
</evidence>
<evidence type="ECO:0000256" key="9">
    <source>
        <dbReference type="ARBA" id="ARBA00022990"/>
    </source>
</evidence>
<keyword evidence="7" id="KW-0256">Endoplasmic reticulum</keyword>
<keyword evidence="5" id="KW-0963">Cytoplasm</keyword>
<feature type="compositionally biased region" description="Pro residues" evidence="11">
    <location>
        <begin position="246"/>
        <end position="261"/>
    </location>
</feature>
<dbReference type="Pfam" id="PF11566">
    <property type="entry name" value="PI31_Prot_N"/>
    <property type="match status" value="1"/>
</dbReference>
<evidence type="ECO:0000256" key="10">
    <source>
        <dbReference type="ARBA" id="ARBA00024805"/>
    </source>
</evidence>
<dbReference type="InterPro" id="IPR013886">
    <property type="entry name" value="PI31_Prot_C"/>
</dbReference>
<dbReference type="GO" id="GO:0005783">
    <property type="term" value="C:endoplasmic reticulum"/>
    <property type="evidence" value="ECO:0007669"/>
    <property type="project" value="UniProtKB-SubCell"/>
</dbReference>
<dbReference type="Proteomes" id="UP000515153">
    <property type="component" value="Unplaced"/>
</dbReference>
<name>A0A6P8BAG7_PYRGI</name>
<reference evidence="15" key="2">
    <citation type="submission" date="2019-10" db="EMBL/GenBank/DDBJ databases">
        <authorList>
            <consortium name="NCBI Genome Project"/>
        </authorList>
    </citation>
    <scope>NUCLEOTIDE SEQUENCE</scope>
    <source>
        <strain evidence="15">NI907</strain>
    </source>
</reference>
<comment type="function">
    <text evidence="10">Plays an important role in control of proteasome function. Inhibits the hydrolysis of protein and peptide substrates by the 20S proteasome. Also inhibits the activation of the proteasome by the proteasome regulatory proteins PA700 and PA28.</text>
</comment>
<feature type="compositionally biased region" description="Basic and acidic residues" evidence="11">
    <location>
        <begin position="199"/>
        <end position="211"/>
    </location>
</feature>
<feature type="compositionally biased region" description="Gly residues" evidence="11">
    <location>
        <begin position="377"/>
        <end position="406"/>
    </location>
</feature>
<keyword evidence="6" id="KW-0597">Phosphoprotein</keyword>
<evidence type="ECO:0000259" key="13">
    <source>
        <dbReference type="Pfam" id="PF11566"/>
    </source>
</evidence>
<feature type="compositionally biased region" description="Gly residues" evidence="11">
    <location>
        <begin position="315"/>
        <end position="326"/>
    </location>
</feature>
<feature type="domain" description="PI31 proteasome regulator N-terminal" evidence="13">
    <location>
        <begin position="28"/>
        <end position="190"/>
    </location>
</feature>
<dbReference type="GO" id="GO:0000502">
    <property type="term" value="C:proteasome complex"/>
    <property type="evidence" value="ECO:0007669"/>
    <property type="project" value="UniProtKB-KW"/>
</dbReference>
<evidence type="ECO:0000256" key="2">
    <source>
        <dbReference type="ARBA" id="ARBA00004496"/>
    </source>
</evidence>
<keyword evidence="14" id="KW-1185">Reference proteome</keyword>
<proteinExistence type="inferred from homology"/>
<keyword evidence="8" id="KW-0647">Proteasome</keyword>
<sequence length="406" mass="42802">MAASNPLSPDAIVQSMADALPTHQKDDTTSDLSGSYEALALFTHACLVNLGFRLVGLSEDRKNESECQELAPRLPAAWNASFNAYTFVYAHTQSAMTFTLKVDRMGQRAEVRGIASDTDRVVRVDVSPRDYVSSAALPVRISLLDDGAAEDRSDLPDKLRAVFISNERIADLASLVKVSIVQRLVPGLDKPGYQEDPDDRAAEDDARRPQREAGPANPDPARGPQQPRNPGLPDPARPYPFDDPLAAPPQPRRPVADFPPPDFEDEYEINRPHGRGPLLGMGDGRSPFNIGHDDLHPPGLGPHDPLRPSFAGGLPRPGGGFGGGGMHPTFDDPLFSGGPRGGSGEGGRFDPQVPPGARYDPVGPGDDPFGGRRGNRGPFGGGGGRGSGGSPFGGGGGGFGFGGDII</sequence>
<evidence type="ECO:0000313" key="14">
    <source>
        <dbReference type="Proteomes" id="UP000515153"/>
    </source>
</evidence>
<keyword evidence="4" id="KW-0488">Methylation</keyword>
<feature type="region of interest" description="Disordered" evidence="11">
    <location>
        <begin position="289"/>
        <end position="406"/>
    </location>
</feature>
<dbReference type="GO" id="GO:0070628">
    <property type="term" value="F:proteasome binding"/>
    <property type="evidence" value="ECO:0007669"/>
    <property type="project" value="InterPro"/>
</dbReference>
<dbReference type="InterPro" id="IPR021625">
    <property type="entry name" value="PI31_Prot_N"/>
</dbReference>
<evidence type="ECO:0000256" key="3">
    <source>
        <dbReference type="ARBA" id="ARBA00006405"/>
    </source>
</evidence>
<dbReference type="Gene3D" id="3.40.1000.30">
    <property type="match status" value="1"/>
</dbReference>
<evidence type="ECO:0000256" key="7">
    <source>
        <dbReference type="ARBA" id="ARBA00022824"/>
    </source>
</evidence>
<evidence type="ECO:0000256" key="8">
    <source>
        <dbReference type="ARBA" id="ARBA00022942"/>
    </source>
</evidence>
<dbReference type="GO" id="GO:0043161">
    <property type="term" value="P:proteasome-mediated ubiquitin-dependent protein catabolic process"/>
    <property type="evidence" value="ECO:0007669"/>
    <property type="project" value="InterPro"/>
</dbReference>
<feature type="domain" description="PI31 proteasome regulator C-terminal" evidence="12">
    <location>
        <begin position="290"/>
        <end position="364"/>
    </location>
</feature>
<reference evidence="15" key="3">
    <citation type="submission" date="2025-08" db="UniProtKB">
        <authorList>
            <consortium name="RefSeq"/>
        </authorList>
    </citation>
    <scope>IDENTIFICATION</scope>
    <source>
        <strain evidence="15">NI907</strain>
    </source>
</reference>
<organism evidence="14 15">
    <name type="scientific">Pyricularia grisea</name>
    <name type="common">Crabgrass-specific blast fungus</name>
    <name type="synonym">Magnaporthe grisea</name>
    <dbReference type="NCBI Taxonomy" id="148305"/>
    <lineage>
        <taxon>Eukaryota</taxon>
        <taxon>Fungi</taxon>
        <taxon>Dikarya</taxon>
        <taxon>Ascomycota</taxon>
        <taxon>Pezizomycotina</taxon>
        <taxon>Sordariomycetes</taxon>
        <taxon>Sordariomycetidae</taxon>
        <taxon>Magnaporthales</taxon>
        <taxon>Pyriculariaceae</taxon>
        <taxon>Pyricularia</taxon>
    </lineage>
</organism>
<evidence type="ECO:0000256" key="1">
    <source>
        <dbReference type="ARBA" id="ARBA00004240"/>
    </source>
</evidence>
<feature type="region of interest" description="Disordered" evidence="11">
    <location>
        <begin position="187"/>
        <end position="277"/>
    </location>
</feature>
<dbReference type="RefSeq" id="XP_030984156.1">
    <property type="nucleotide sequence ID" value="XM_031123854.1"/>
</dbReference>
<evidence type="ECO:0000256" key="4">
    <source>
        <dbReference type="ARBA" id="ARBA00022481"/>
    </source>
</evidence>
<reference evidence="15" key="1">
    <citation type="journal article" date="2019" name="Mol. Biol. Evol.">
        <title>Blast fungal genomes show frequent chromosomal changes, gene gains and losses, and effector gene turnover.</title>
        <authorList>
            <person name="Gomez Luciano L.B."/>
            <person name="Jason Tsai I."/>
            <person name="Chuma I."/>
            <person name="Tosa Y."/>
            <person name="Chen Y.H."/>
            <person name="Li J.Y."/>
            <person name="Li M.Y."/>
            <person name="Jade Lu M.Y."/>
            <person name="Nakayashiki H."/>
            <person name="Li W.H."/>
        </authorList>
    </citation>
    <scope>NUCLEOTIDE SEQUENCE</scope>
    <source>
        <strain evidence="15">NI907</strain>
    </source>
</reference>
<comment type="subcellular location">
    <subcellularLocation>
        <location evidence="2">Cytoplasm</location>
    </subcellularLocation>
    <subcellularLocation>
        <location evidence="1">Endoplasmic reticulum</location>
    </subcellularLocation>
</comment>
<dbReference type="GeneID" id="41958763"/>
<dbReference type="Pfam" id="PF08577">
    <property type="entry name" value="PI31_Prot_C"/>
    <property type="match status" value="1"/>
</dbReference>
<protein>
    <submittedName>
        <fullName evidence="15">Uncharacterized protein</fullName>
    </submittedName>
</protein>
<dbReference type="PANTHER" id="PTHR13266">
    <property type="entry name" value="PROTEASOME INHIBITOR"/>
    <property type="match status" value="1"/>
</dbReference>
<dbReference type="InterPro" id="IPR045128">
    <property type="entry name" value="PI31-like"/>
</dbReference>
<evidence type="ECO:0000259" key="12">
    <source>
        <dbReference type="Pfam" id="PF08577"/>
    </source>
</evidence>
<dbReference type="PANTHER" id="PTHR13266:SF1">
    <property type="entry name" value="PROTEASOME INHIBITOR PI31 SUBUNIT"/>
    <property type="match status" value="1"/>
</dbReference>
<dbReference type="GO" id="GO:0004866">
    <property type="term" value="F:endopeptidase inhibitor activity"/>
    <property type="evidence" value="ECO:0007669"/>
    <property type="project" value="InterPro"/>
</dbReference>
<evidence type="ECO:0000256" key="11">
    <source>
        <dbReference type="SAM" id="MobiDB-lite"/>
    </source>
</evidence>
<accession>A0A6P8BAG7</accession>